<evidence type="ECO:0000256" key="3">
    <source>
        <dbReference type="ARBA" id="ARBA00022679"/>
    </source>
</evidence>
<dbReference type="PANTHER" id="PTHR13301">
    <property type="entry name" value="X-BOX TRANSCRIPTION FACTOR-RELATED"/>
    <property type="match status" value="1"/>
</dbReference>
<keyword evidence="5" id="KW-1133">Transmembrane helix</keyword>
<proteinExistence type="predicted"/>
<keyword evidence="6" id="KW-0472">Membrane</keyword>
<gene>
    <name evidence="9" type="primary">CSLD2_1</name>
    <name evidence="9" type="ORF">CASFOL_023844</name>
</gene>
<evidence type="ECO:0000256" key="8">
    <source>
        <dbReference type="PIRSR" id="PIRSR605150-2"/>
    </source>
</evidence>
<keyword evidence="10" id="KW-1185">Reference proteome</keyword>
<feature type="binding site" evidence="8">
    <location>
        <position position="10"/>
    </location>
    <ligand>
        <name>UDP-alpha-D-glucose</name>
        <dbReference type="ChEBI" id="CHEBI:58885"/>
    </ligand>
</feature>
<keyword evidence="4" id="KW-0812">Transmembrane</keyword>
<dbReference type="GO" id="GO:0012505">
    <property type="term" value="C:endomembrane system"/>
    <property type="evidence" value="ECO:0007669"/>
    <property type="project" value="UniProtKB-SubCell"/>
</dbReference>
<evidence type="ECO:0000256" key="4">
    <source>
        <dbReference type="ARBA" id="ARBA00022692"/>
    </source>
</evidence>
<evidence type="ECO:0000313" key="10">
    <source>
        <dbReference type="Proteomes" id="UP001632038"/>
    </source>
</evidence>
<reference evidence="10" key="1">
    <citation type="journal article" date="2024" name="IScience">
        <title>Strigolactones Initiate the Formation of Haustorium-like Structures in Castilleja.</title>
        <authorList>
            <person name="Buerger M."/>
            <person name="Peterson D."/>
            <person name="Chory J."/>
        </authorList>
    </citation>
    <scope>NUCLEOTIDE SEQUENCE [LARGE SCALE GENOMIC DNA]</scope>
</reference>
<evidence type="ECO:0000256" key="1">
    <source>
        <dbReference type="ARBA" id="ARBA00004308"/>
    </source>
</evidence>
<evidence type="ECO:0000313" key="9">
    <source>
        <dbReference type="EMBL" id="KAL3630860.1"/>
    </source>
</evidence>
<comment type="subcellular location">
    <subcellularLocation>
        <location evidence="1">Endomembrane system</location>
    </subcellularLocation>
</comment>
<evidence type="ECO:0000256" key="5">
    <source>
        <dbReference type="ARBA" id="ARBA00022989"/>
    </source>
</evidence>
<feature type="binding site" evidence="8">
    <location>
        <position position="37"/>
    </location>
    <ligand>
        <name>UDP-alpha-D-glucose</name>
        <dbReference type="ChEBI" id="CHEBI:58885"/>
    </ligand>
</feature>
<sequence>MFVSRADPEKEPPLVTSNTILAAEYPVEKLVCYVSDDGGGLLTFEAMTEAASFANLWVPSCRKYKIEPRNLESYFNLKKDPYKNKVLSDSVKDGRRVKRD</sequence>
<dbReference type="InterPro" id="IPR005150">
    <property type="entry name" value="Cellulose_synth"/>
</dbReference>
<keyword evidence="2" id="KW-0328">Glycosyltransferase</keyword>
<evidence type="ECO:0000256" key="2">
    <source>
        <dbReference type="ARBA" id="ARBA00022676"/>
    </source>
</evidence>
<keyword evidence="7" id="KW-0961">Cell wall biogenesis/degradation</keyword>
<feature type="binding site" evidence="8">
    <location>
        <position position="4"/>
    </location>
    <ligand>
        <name>UDP-alpha-D-glucose</name>
        <dbReference type="ChEBI" id="CHEBI:58885"/>
    </ligand>
</feature>
<dbReference type="GO" id="GO:0016757">
    <property type="term" value="F:glycosyltransferase activity"/>
    <property type="evidence" value="ECO:0007669"/>
    <property type="project" value="UniProtKB-KW"/>
</dbReference>
<comment type="caution">
    <text evidence="9">The sequence shown here is derived from an EMBL/GenBank/DDBJ whole genome shotgun (WGS) entry which is preliminary data.</text>
</comment>
<evidence type="ECO:0000256" key="6">
    <source>
        <dbReference type="ARBA" id="ARBA00023136"/>
    </source>
</evidence>
<name>A0ABD3CLN9_9LAMI</name>
<feature type="binding site" evidence="8">
    <location>
        <position position="11"/>
    </location>
    <ligand>
        <name>UDP-alpha-D-glucose</name>
        <dbReference type="ChEBI" id="CHEBI:58885"/>
    </ligand>
</feature>
<evidence type="ECO:0000256" key="7">
    <source>
        <dbReference type="ARBA" id="ARBA00023316"/>
    </source>
</evidence>
<accession>A0ABD3CLN9</accession>
<keyword evidence="3" id="KW-0808">Transferase</keyword>
<dbReference type="Proteomes" id="UP001632038">
    <property type="component" value="Unassembled WGS sequence"/>
</dbReference>
<dbReference type="AlphaFoldDB" id="A0ABD3CLN9"/>
<organism evidence="9 10">
    <name type="scientific">Castilleja foliolosa</name>
    <dbReference type="NCBI Taxonomy" id="1961234"/>
    <lineage>
        <taxon>Eukaryota</taxon>
        <taxon>Viridiplantae</taxon>
        <taxon>Streptophyta</taxon>
        <taxon>Embryophyta</taxon>
        <taxon>Tracheophyta</taxon>
        <taxon>Spermatophyta</taxon>
        <taxon>Magnoliopsida</taxon>
        <taxon>eudicotyledons</taxon>
        <taxon>Gunneridae</taxon>
        <taxon>Pentapetalae</taxon>
        <taxon>asterids</taxon>
        <taxon>lamiids</taxon>
        <taxon>Lamiales</taxon>
        <taxon>Orobanchaceae</taxon>
        <taxon>Pedicularideae</taxon>
        <taxon>Castillejinae</taxon>
        <taxon>Castilleja</taxon>
    </lineage>
</organism>
<dbReference type="Pfam" id="PF03552">
    <property type="entry name" value="Cellulose_synt"/>
    <property type="match status" value="1"/>
</dbReference>
<dbReference type="GO" id="GO:0071555">
    <property type="term" value="P:cell wall organization"/>
    <property type="evidence" value="ECO:0007669"/>
    <property type="project" value="UniProtKB-KW"/>
</dbReference>
<dbReference type="EMBL" id="JAVIJP010000032">
    <property type="protein sequence ID" value="KAL3630860.1"/>
    <property type="molecule type" value="Genomic_DNA"/>
</dbReference>
<protein>
    <submittedName>
        <fullName evidence="9">Cellulose synthase-like protein D2</fullName>
    </submittedName>
</protein>